<dbReference type="AlphaFoldDB" id="A0A6C0IBP6"/>
<accession>A0A6C0IBP6</accession>
<protein>
    <submittedName>
        <fullName evidence="1">Uncharacterized protein</fullName>
    </submittedName>
</protein>
<sequence length="359" mass="42159">MRITILDDTVESSTNNTDIYIINLTEMLTVNPYIFENNLIRIRQLLYPAPYIIINTKKEEYIKVISSNLNIPILDSFDEDKITHIYNIFIEEQSKEITQIYYINEELTKISYVGLGDYLNGCCFLYEFAKTHNRKLNIDFSHNELSKILYCKSYKSLDDTRSIQHMSGMNYDINVLHNTNNIFINMNIPSNIDDTMRQYIIESALLPRLQFQEDIKSLKMKLNIEDTKYTIVHIRTGDKYLLLNMENETEIQCIMIITLKKLISMNINIYDCIFISDNNILSELLSKQNLKSSNLQKAHIGKSTSFEGIHDTMLEFFLMSTAKEIMQFSFYEWGSNFSSIINNLYKVPIKKFNFNDINH</sequence>
<reference evidence="1" key="1">
    <citation type="journal article" date="2020" name="Nature">
        <title>Giant virus diversity and host interactions through global metagenomics.</title>
        <authorList>
            <person name="Schulz F."/>
            <person name="Roux S."/>
            <person name="Paez-Espino D."/>
            <person name="Jungbluth S."/>
            <person name="Walsh D.A."/>
            <person name="Denef V.J."/>
            <person name="McMahon K.D."/>
            <person name="Konstantinidis K.T."/>
            <person name="Eloe-Fadrosh E.A."/>
            <person name="Kyrpides N.C."/>
            <person name="Woyke T."/>
        </authorList>
    </citation>
    <scope>NUCLEOTIDE SEQUENCE</scope>
    <source>
        <strain evidence="1">GVMAG-M-3300023184-62</strain>
    </source>
</reference>
<name>A0A6C0IBP6_9ZZZZ</name>
<proteinExistence type="predicted"/>
<evidence type="ECO:0000313" key="1">
    <source>
        <dbReference type="EMBL" id="QHT89796.1"/>
    </source>
</evidence>
<organism evidence="1">
    <name type="scientific">viral metagenome</name>
    <dbReference type="NCBI Taxonomy" id="1070528"/>
    <lineage>
        <taxon>unclassified sequences</taxon>
        <taxon>metagenomes</taxon>
        <taxon>organismal metagenomes</taxon>
    </lineage>
</organism>
<dbReference type="EMBL" id="MN740152">
    <property type="protein sequence ID" value="QHT89796.1"/>
    <property type="molecule type" value="Genomic_DNA"/>
</dbReference>